<keyword evidence="4" id="KW-1185">Reference proteome</keyword>
<feature type="signal peptide" evidence="2">
    <location>
        <begin position="1"/>
        <end position="26"/>
    </location>
</feature>
<dbReference type="RefSeq" id="WP_093034052.1">
    <property type="nucleotide sequence ID" value="NZ_FNNZ01000015.1"/>
</dbReference>
<feature type="region of interest" description="Disordered" evidence="1">
    <location>
        <begin position="28"/>
        <end position="47"/>
    </location>
</feature>
<dbReference type="SUPFAM" id="SSF48695">
    <property type="entry name" value="Multiheme cytochromes"/>
    <property type="match status" value="1"/>
</dbReference>
<evidence type="ECO:0000256" key="1">
    <source>
        <dbReference type="SAM" id="MobiDB-lite"/>
    </source>
</evidence>
<dbReference type="AlphaFoldDB" id="A0A1H2ZB85"/>
<dbReference type="STRING" id="1058.SAMN05421783_11512"/>
<keyword evidence="2" id="KW-0732">Signal</keyword>
<dbReference type="InterPro" id="IPR018588">
    <property type="entry name" value="Dihaem_cytochrome-c"/>
</dbReference>
<dbReference type="EMBL" id="FNNZ01000015">
    <property type="protein sequence ID" value="SDX14039.1"/>
    <property type="molecule type" value="Genomic_DNA"/>
</dbReference>
<gene>
    <name evidence="3" type="ORF">SAMN05421783_11512</name>
</gene>
<accession>A0A1H2ZB85</accession>
<name>A0A1H2ZB85_THIRO</name>
<dbReference type="InterPro" id="IPR036280">
    <property type="entry name" value="Multihaem_cyt_sf"/>
</dbReference>
<organism evidence="3 4">
    <name type="scientific">Thiocapsa roseopersicina</name>
    <dbReference type="NCBI Taxonomy" id="1058"/>
    <lineage>
        <taxon>Bacteria</taxon>
        <taxon>Pseudomonadati</taxon>
        <taxon>Pseudomonadota</taxon>
        <taxon>Gammaproteobacteria</taxon>
        <taxon>Chromatiales</taxon>
        <taxon>Chromatiaceae</taxon>
        <taxon>Thiocapsa</taxon>
    </lineage>
</organism>
<evidence type="ECO:0000256" key="2">
    <source>
        <dbReference type="SAM" id="SignalP"/>
    </source>
</evidence>
<reference evidence="4" key="1">
    <citation type="submission" date="2016-10" db="EMBL/GenBank/DDBJ databases">
        <authorList>
            <person name="Varghese N."/>
            <person name="Submissions S."/>
        </authorList>
    </citation>
    <scope>NUCLEOTIDE SEQUENCE [LARGE SCALE GENOMIC DNA]</scope>
    <source>
        <strain evidence="4">DSM 217</strain>
    </source>
</reference>
<evidence type="ECO:0000313" key="3">
    <source>
        <dbReference type="EMBL" id="SDX14039.1"/>
    </source>
</evidence>
<feature type="chain" id="PRO_5011535802" evidence="2">
    <location>
        <begin position="27"/>
        <end position="200"/>
    </location>
</feature>
<proteinExistence type="predicted"/>
<dbReference type="Pfam" id="PF09626">
    <property type="entry name" value="DHC"/>
    <property type="match status" value="1"/>
</dbReference>
<dbReference type="Proteomes" id="UP000198816">
    <property type="component" value="Unassembled WGS sequence"/>
</dbReference>
<protein>
    <submittedName>
        <fullName evidence="3">Dihaem cytochrome c</fullName>
    </submittedName>
</protein>
<dbReference type="OrthoDB" id="5296814at2"/>
<evidence type="ECO:0000313" key="4">
    <source>
        <dbReference type="Proteomes" id="UP000198816"/>
    </source>
</evidence>
<sequence length="200" mass="21266">MRTSTKTVAMLAVAILSLGAVGLALGDSDDDDHEKHEKGGGWVKSRPDVAPVANATYSAECGSCHMAYQPGLLPGDAWTQIMSPAGLSDHYGDDASLADDVRADITAFLLNNSADQAERSRSRAFAVSANPTASGPGTTLPRITETRYFMHEHDEIPARLVTGNPEVGSFSQCNSCHRGAAEGVFNEKQVSIPGYGRWED</sequence>